<comment type="similarity">
    <text evidence="1 4">Belongs to the D-isomer specific 2-hydroxyacid dehydrogenase family.</text>
</comment>
<dbReference type="GO" id="GO:0016616">
    <property type="term" value="F:oxidoreductase activity, acting on the CH-OH group of donors, NAD or NADP as acceptor"/>
    <property type="evidence" value="ECO:0007669"/>
    <property type="project" value="InterPro"/>
</dbReference>
<dbReference type="SUPFAM" id="SSF52283">
    <property type="entry name" value="Formate/glycerate dehydrogenase catalytic domain-like"/>
    <property type="match status" value="1"/>
</dbReference>
<organism evidence="7 8">
    <name type="scientific">Glarea lozoyensis (strain ATCC 20868 / MF5171)</name>
    <dbReference type="NCBI Taxonomy" id="1116229"/>
    <lineage>
        <taxon>Eukaryota</taxon>
        <taxon>Fungi</taxon>
        <taxon>Dikarya</taxon>
        <taxon>Ascomycota</taxon>
        <taxon>Pezizomycotina</taxon>
        <taxon>Leotiomycetes</taxon>
        <taxon>Helotiales</taxon>
        <taxon>Helotiaceae</taxon>
        <taxon>Glarea</taxon>
    </lineage>
</organism>
<feature type="domain" description="D-isomer specific 2-hydroxyacid dehydrogenase catalytic" evidence="5">
    <location>
        <begin position="38"/>
        <end position="330"/>
    </location>
</feature>
<dbReference type="OrthoDB" id="298012at2759"/>
<sequence>MSPPKLSPSGPIIVRLDGYVSPDPTFSSDFLHTYTSHNSTPYENARIIEALTGADVAVTTRVPINAEVIEACAGTLKLIAVFAIGYDMIDIEACKRFGVEVRNVKGASVEAVAEHALGFYFALRRCIVGMQNALTQTNDWVEKGSCFSHFGPHPRTLARETIGIIGVGELGTRVASHFRVLGSKVLLAERPSSTSIREGRTAFRETLSQSTVIIVATASTPETRNLISDAELALLPSDALVINIARGEVVDEKALVNALKEKRFAGAATDVYEKEPASKETSLLIREAEGLEGRLIVSPHVAWYALASVEKLRRVTAANIEEWVRGEKGVNFVC</sequence>
<evidence type="ECO:0000259" key="5">
    <source>
        <dbReference type="Pfam" id="PF00389"/>
    </source>
</evidence>
<evidence type="ECO:0000313" key="8">
    <source>
        <dbReference type="Proteomes" id="UP000016922"/>
    </source>
</evidence>
<dbReference type="SUPFAM" id="SSF51735">
    <property type="entry name" value="NAD(P)-binding Rossmann-fold domains"/>
    <property type="match status" value="1"/>
</dbReference>
<dbReference type="Pfam" id="PF00389">
    <property type="entry name" value="2-Hacid_dh"/>
    <property type="match status" value="1"/>
</dbReference>
<proteinExistence type="inferred from homology"/>
<keyword evidence="3" id="KW-0520">NAD</keyword>
<dbReference type="STRING" id="1116229.S3CLZ0"/>
<dbReference type="InterPro" id="IPR036291">
    <property type="entry name" value="NAD(P)-bd_dom_sf"/>
</dbReference>
<dbReference type="InterPro" id="IPR006139">
    <property type="entry name" value="D-isomer_2_OHA_DH_cat_dom"/>
</dbReference>
<dbReference type="EMBL" id="KE145370">
    <property type="protein sequence ID" value="EPE26720.1"/>
    <property type="molecule type" value="Genomic_DNA"/>
</dbReference>
<dbReference type="InterPro" id="IPR029753">
    <property type="entry name" value="D-isomer_DH_CS"/>
</dbReference>
<evidence type="ECO:0000313" key="7">
    <source>
        <dbReference type="EMBL" id="EPE26720.1"/>
    </source>
</evidence>
<dbReference type="Proteomes" id="UP000016922">
    <property type="component" value="Unassembled WGS sequence"/>
</dbReference>
<dbReference type="Pfam" id="PF02826">
    <property type="entry name" value="2-Hacid_dh_C"/>
    <property type="match status" value="1"/>
</dbReference>
<dbReference type="GeneID" id="19461690"/>
<dbReference type="Gene3D" id="3.40.50.720">
    <property type="entry name" value="NAD(P)-binding Rossmann-like Domain"/>
    <property type="match status" value="2"/>
</dbReference>
<dbReference type="AlphaFoldDB" id="S3CLZ0"/>
<dbReference type="HOGENOM" id="CLU_019796_1_3_1"/>
<accession>S3CLZ0</accession>
<dbReference type="OMA" id="LANYSQM"/>
<dbReference type="PANTHER" id="PTHR43761">
    <property type="entry name" value="D-ISOMER SPECIFIC 2-HYDROXYACID DEHYDROGENASE FAMILY PROTEIN (AFU_ORTHOLOGUE AFUA_1G13630)"/>
    <property type="match status" value="1"/>
</dbReference>
<protein>
    <submittedName>
        <fullName evidence="7">NAD(P)-binding Rossmann-fold containing protein</fullName>
    </submittedName>
</protein>
<keyword evidence="2 4" id="KW-0560">Oxidoreductase</keyword>
<evidence type="ECO:0000259" key="6">
    <source>
        <dbReference type="Pfam" id="PF02826"/>
    </source>
</evidence>
<evidence type="ECO:0000256" key="1">
    <source>
        <dbReference type="ARBA" id="ARBA00005854"/>
    </source>
</evidence>
<dbReference type="KEGG" id="glz:GLAREA_02634"/>
<dbReference type="eggNOG" id="KOG0068">
    <property type="taxonomic scope" value="Eukaryota"/>
</dbReference>
<dbReference type="PANTHER" id="PTHR43761:SF1">
    <property type="entry name" value="D-ISOMER SPECIFIC 2-HYDROXYACID DEHYDROGENASE CATALYTIC DOMAIN-CONTAINING PROTEIN-RELATED"/>
    <property type="match status" value="1"/>
</dbReference>
<name>S3CLZ0_GLAL2</name>
<evidence type="ECO:0000256" key="3">
    <source>
        <dbReference type="ARBA" id="ARBA00023027"/>
    </source>
</evidence>
<evidence type="ECO:0000256" key="2">
    <source>
        <dbReference type="ARBA" id="ARBA00023002"/>
    </source>
</evidence>
<dbReference type="GO" id="GO:0051287">
    <property type="term" value="F:NAD binding"/>
    <property type="evidence" value="ECO:0007669"/>
    <property type="project" value="InterPro"/>
</dbReference>
<dbReference type="RefSeq" id="XP_008085910.1">
    <property type="nucleotide sequence ID" value="XM_008087719.1"/>
</dbReference>
<dbReference type="PROSITE" id="PS00671">
    <property type="entry name" value="D_2_HYDROXYACID_DH_3"/>
    <property type="match status" value="1"/>
</dbReference>
<dbReference type="InterPro" id="IPR006140">
    <property type="entry name" value="D-isomer_DH_NAD-bd"/>
</dbReference>
<feature type="domain" description="D-isomer specific 2-hydroxyacid dehydrogenase NAD-binding" evidence="6">
    <location>
        <begin position="132"/>
        <end position="302"/>
    </location>
</feature>
<gene>
    <name evidence="7" type="ORF">GLAREA_02634</name>
</gene>
<dbReference type="InterPro" id="IPR050418">
    <property type="entry name" value="D-iso_2-hydroxyacid_DH_PdxB"/>
</dbReference>
<evidence type="ECO:0000256" key="4">
    <source>
        <dbReference type="RuleBase" id="RU003719"/>
    </source>
</evidence>
<reference evidence="7 8" key="1">
    <citation type="journal article" date="2013" name="BMC Genomics">
        <title>Genomics-driven discovery of the pneumocandin biosynthetic gene cluster in the fungus Glarea lozoyensis.</title>
        <authorList>
            <person name="Chen L."/>
            <person name="Yue Q."/>
            <person name="Zhang X."/>
            <person name="Xiang M."/>
            <person name="Wang C."/>
            <person name="Li S."/>
            <person name="Che Y."/>
            <person name="Ortiz-Lopez F.J."/>
            <person name="Bills G.F."/>
            <person name="Liu X."/>
            <person name="An Z."/>
        </authorList>
    </citation>
    <scope>NUCLEOTIDE SEQUENCE [LARGE SCALE GENOMIC DNA]</scope>
    <source>
        <strain evidence="8">ATCC 20868 / MF5171</strain>
    </source>
</reference>
<keyword evidence="8" id="KW-1185">Reference proteome</keyword>